<sequence length="113" mass="12690">MIRKIFTAGSFLLLSSTMSFADIQDACKGMSLVAESIMIERQKGKSPEQIRNYWYGELVNEGHSNKPSTVNTIEYIIESAFQASIGNTLAQRQQFVDAMKQGIYLSCMRNSHS</sequence>
<feature type="chain" id="PRO_5045723909" description="Rap1a immunity protein domain-containing protein" evidence="1">
    <location>
        <begin position="22"/>
        <end position="113"/>
    </location>
</feature>
<evidence type="ECO:0000313" key="2">
    <source>
        <dbReference type="EMBL" id="MDQ0319008.1"/>
    </source>
</evidence>
<feature type="signal peptide" evidence="1">
    <location>
        <begin position="1"/>
        <end position="21"/>
    </location>
</feature>
<comment type="caution">
    <text evidence="2">The sequence shown here is derived from an EMBL/GenBank/DDBJ whole genome shotgun (WGS) entry which is preliminary data.</text>
</comment>
<reference evidence="2 3" key="1">
    <citation type="submission" date="2023-07" db="EMBL/GenBank/DDBJ databases">
        <title>Genomic Encyclopedia of Type Strains, Phase IV (KMG-IV): sequencing the most valuable type-strain genomes for metagenomic binning, comparative biology and taxonomic classification.</title>
        <authorList>
            <person name="Goeker M."/>
        </authorList>
    </citation>
    <scope>NUCLEOTIDE SEQUENCE [LARGE SCALE GENOMIC DNA]</scope>
    <source>
        <strain evidence="2 3">DSM 1112</strain>
    </source>
</reference>
<protein>
    <recommendedName>
        <fullName evidence="4">Rap1a immunity protein domain-containing protein</fullName>
    </recommendedName>
</protein>
<keyword evidence="1" id="KW-0732">Signal</keyword>
<evidence type="ECO:0000313" key="3">
    <source>
        <dbReference type="Proteomes" id="UP001230207"/>
    </source>
</evidence>
<dbReference type="RefSeq" id="WP_307227535.1">
    <property type="nucleotide sequence ID" value="NZ_JAUSVF010000001.1"/>
</dbReference>
<organism evidence="2 3">
    <name type="scientific">Pararhizobium capsulatum DSM 1112</name>
    <dbReference type="NCBI Taxonomy" id="1121113"/>
    <lineage>
        <taxon>Bacteria</taxon>
        <taxon>Pseudomonadati</taxon>
        <taxon>Pseudomonadota</taxon>
        <taxon>Alphaproteobacteria</taxon>
        <taxon>Hyphomicrobiales</taxon>
        <taxon>Rhizobiaceae</taxon>
        <taxon>Rhizobium/Agrobacterium group</taxon>
        <taxon>Pararhizobium</taxon>
    </lineage>
</organism>
<proteinExistence type="predicted"/>
<dbReference type="EMBL" id="JAUSVF010000001">
    <property type="protein sequence ID" value="MDQ0319008.1"/>
    <property type="molecule type" value="Genomic_DNA"/>
</dbReference>
<accession>A0ABU0BL82</accession>
<evidence type="ECO:0008006" key="4">
    <source>
        <dbReference type="Google" id="ProtNLM"/>
    </source>
</evidence>
<dbReference type="Proteomes" id="UP001230207">
    <property type="component" value="Unassembled WGS sequence"/>
</dbReference>
<name>A0ABU0BL82_9HYPH</name>
<keyword evidence="3" id="KW-1185">Reference proteome</keyword>
<evidence type="ECO:0000256" key="1">
    <source>
        <dbReference type="SAM" id="SignalP"/>
    </source>
</evidence>
<gene>
    <name evidence="2" type="ORF">QO002_001146</name>
</gene>